<keyword evidence="2" id="KW-0049">Antioxidant</keyword>
<dbReference type="SUPFAM" id="SSF52833">
    <property type="entry name" value="Thioredoxin-like"/>
    <property type="match status" value="1"/>
</dbReference>
<dbReference type="KEGG" id="jeh:EJN90_10955"/>
<keyword evidence="4" id="KW-0676">Redox-active center</keyword>
<dbReference type="Pfam" id="PF00578">
    <property type="entry name" value="AhpC-TSA"/>
    <property type="match status" value="1"/>
</dbReference>
<sequence length="163" mass="17535">MKITFKGEPIELEGTQPTVGEKAPAFSLKNTAGEEVSTESLAGKVTILSVFPNINTSVCDKQTREFNEVASDIEGVRLVSVSKNTNEELTEWCAAKGLQMEMLSDDGSFGKAFGVYIPEVDLLARSVFVIDENGLVGYKEILPESGGPEPNYEAAVEAAKDLV</sequence>
<dbReference type="EMBL" id="CP034465">
    <property type="protein sequence ID" value="AZP05118.1"/>
    <property type="molecule type" value="Genomic_DNA"/>
</dbReference>
<dbReference type="InterPro" id="IPR036249">
    <property type="entry name" value="Thioredoxin-like_sf"/>
</dbReference>
<feature type="domain" description="Thioredoxin" evidence="5">
    <location>
        <begin position="17"/>
        <end position="163"/>
    </location>
</feature>
<dbReference type="InterPro" id="IPR050455">
    <property type="entry name" value="Tpx_Peroxidase_subfamily"/>
</dbReference>
<gene>
    <name evidence="6" type="ORF">EJN90_10955</name>
</gene>
<accession>A0A3Q9BNA8</accession>
<evidence type="ECO:0000259" key="5">
    <source>
        <dbReference type="PROSITE" id="PS51352"/>
    </source>
</evidence>
<dbReference type="InterPro" id="IPR013766">
    <property type="entry name" value="Thioredoxin_domain"/>
</dbReference>
<dbReference type="InterPro" id="IPR000866">
    <property type="entry name" value="AhpC/TSA"/>
</dbReference>
<evidence type="ECO:0000256" key="1">
    <source>
        <dbReference type="ARBA" id="ARBA00022559"/>
    </source>
</evidence>
<evidence type="ECO:0000313" key="6">
    <source>
        <dbReference type="EMBL" id="AZP05118.1"/>
    </source>
</evidence>
<keyword evidence="3" id="KW-1015">Disulfide bond</keyword>
<dbReference type="Proteomes" id="UP000273326">
    <property type="component" value="Chromosome"/>
</dbReference>
<dbReference type="AlphaFoldDB" id="A0A3Q9BNA8"/>
<keyword evidence="7" id="KW-1185">Reference proteome</keyword>
<evidence type="ECO:0000313" key="7">
    <source>
        <dbReference type="Proteomes" id="UP000273326"/>
    </source>
</evidence>
<reference evidence="7" key="1">
    <citation type="submission" date="2018-12" db="EMBL/GenBank/DDBJ databases">
        <title>Complete genome sequencing of Jeotgalibaca sp. H21T32.</title>
        <authorList>
            <person name="Bae J.-W."/>
            <person name="Lee S.-Y."/>
        </authorList>
    </citation>
    <scope>NUCLEOTIDE SEQUENCE [LARGE SCALE GENOMIC DNA]</scope>
    <source>
        <strain evidence="7">H21T32</strain>
    </source>
</reference>
<dbReference type="PANTHER" id="PTHR43110:SF1">
    <property type="entry name" value="THIOL PEROXIDASE"/>
    <property type="match status" value="1"/>
</dbReference>
<evidence type="ECO:0000256" key="3">
    <source>
        <dbReference type="ARBA" id="ARBA00023157"/>
    </source>
</evidence>
<keyword evidence="6" id="KW-0560">Oxidoreductase</keyword>
<name>A0A3Q9BNA8_9LACT</name>
<dbReference type="EC" id="1.11.1.-" evidence="6"/>
<dbReference type="GO" id="GO:0008379">
    <property type="term" value="F:thioredoxin peroxidase activity"/>
    <property type="evidence" value="ECO:0007669"/>
    <property type="project" value="InterPro"/>
</dbReference>
<dbReference type="CDD" id="cd03014">
    <property type="entry name" value="PRX_Atyp2cys"/>
    <property type="match status" value="1"/>
</dbReference>
<evidence type="ECO:0000256" key="2">
    <source>
        <dbReference type="ARBA" id="ARBA00022862"/>
    </source>
</evidence>
<dbReference type="Gene3D" id="3.40.30.10">
    <property type="entry name" value="Glutaredoxin"/>
    <property type="match status" value="1"/>
</dbReference>
<proteinExistence type="predicted"/>
<dbReference type="PANTHER" id="PTHR43110">
    <property type="entry name" value="THIOL PEROXIDASE"/>
    <property type="match status" value="1"/>
</dbReference>
<dbReference type="PROSITE" id="PS51352">
    <property type="entry name" value="THIOREDOXIN_2"/>
    <property type="match status" value="1"/>
</dbReference>
<organism evidence="6 7">
    <name type="scientific">Jeotgalibaca ciconiae</name>
    <dbReference type="NCBI Taxonomy" id="2496265"/>
    <lineage>
        <taxon>Bacteria</taxon>
        <taxon>Bacillati</taxon>
        <taxon>Bacillota</taxon>
        <taxon>Bacilli</taxon>
        <taxon>Lactobacillales</taxon>
        <taxon>Carnobacteriaceae</taxon>
        <taxon>Jeotgalibaca</taxon>
    </lineage>
</organism>
<dbReference type="InterPro" id="IPR002065">
    <property type="entry name" value="TPX"/>
</dbReference>
<dbReference type="OrthoDB" id="9781543at2"/>
<dbReference type="RefSeq" id="WP_126111189.1">
    <property type="nucleotide sequence ID" value="NZ_CP034465.1"/>
</dbReference>
<protein>
    <submittedName>
        <fullName evidence="6">Thiol peroxidase</fullName>
        <ecNumber evidence="6">1.11.1.-</ecNumber>
    </submittedName>
</protein>
<keyword evidence="1 6" id="KW-0575">Peroxidase</keyword>
<dbReference type="NCBIfam" id="NF001808">
    <property type="entry name" value="PRK00522.1"/>
    <property type="match status" value="1"/>
</dbReference>
<evidence type="ECO:0000256" key="4">
    <source>
        <dbReference type="ARBA" id="ARBA00023284"/>
    </source>
</evidence>